<dbReference type="Pfam" id="PF00246">
    <property type="entry name" value="Peptidase_M14"/>
    <property type="match status" value="1"/>
</dbReference>
<dbReference type="PANTHER" id="PTHR11705:SF139">
    <property type="entry name" value="PEPTIDASE M14 CARBOXYPEPTIDASE A DOMAIN-CONTAINING PROTEIN"/>
    <property type="match status" value="1"/>
</dbReference>
<keyword evidence="5" id="KW-0121">Carboxypeptidase</keyword>
<evidence type="ECO:0000256" key="15">
    <source>
        <dbReference type="SAM" id="SignalP"/>
    </source>
</evidence>
<proteinExistence type="inferred from homology"/>
<keyword evidence="10" id="KW-0862">Zinc</keyword>
<comment type="similarity">
    <text evidence="3 14">Belongs to the peptidase M14 family.</text>
</comment>
<feature type="chain" id="PRO_5042168082" evidence="15">
    <location>
        <begin position="16"/>
        <end position="443"/>
    </location>
</feature>
<dbReference type="InterPro" id="IPR036990">
    <property type="entry name" value="M14A-like_propep"/>
</dbReference>
<evidence type="ECO:0000256" key="6">
    <source>
        <dbReference type="ARBA" id="ARBA00022670"/>
    </source>
</evidence>
<keyword evidence="7" id="KW-0479">Metal-binding</keyword>
<feature type="active site" description="Proton donor/acceptor" evidence="14">
    <location>
        <position position="400"/>
    </location>
</feature>
<keyword evidence="17" id="KW-1185">Reference proteome</keyword>
<dbReference type="PANTHER" id="PTHR11705">
    <property type="entry name" value="PROTEASE FAMILY M14 CARBOXYPEPTIDASE A,B"/>
    <property type="match status" value="1"/>
</dbReference>
<dbReference type="Gene3D" id="3.30.70.340">
    <property type="entry name" value="Metallocarboxypeptidase-like"/>
    <property type="match status" value="1"/>
</dbReference>
<evidence type="ECO:0000256" key="8">
    <source>
        <dbReference type="ARBA" id="ARBA00022729"/>
    </source>
</evidence>
<dbReference type="WBParaSite" id="MBELARI_LOCUS21556">
    <property type="protein sequence ID" value="MBELARI_LOCUS21556"/>
    <property type="gene ID" value="MBELARI_LOCUS21556"/>
</dbReference>
<evidence type="ECO:0000256" key="13">
    <source>
        <dbReference type="ARBA" id="ARBA00057299"/>
    </source>
</evidence>
<dbReference type="Proteomes" id="UP000887575">
    <property type="component" value="Unassembled WGS sequence"/>
</dbReference>
<evidence type="ECO:0000256" key="1">
    <source>
        <dbReference type="ARBA" id="ARBA00001947"/>
    </source>
</evidence>
<evidence type="ECO:0000256" key="11">
    <source>
        <dbReference type="ARBA" id="ARBA00023049"/>
    </source>
</evidence>
<dbReference type="SUPFAM" id="SSF54897">
    <property type="entry name" value="Protease propeptides/inhibitors"/>
    <property type="match status" value="1"/>
</dbReference>
<name>A0AAF3F4M9_9BILA</name>
<accession>A0AAF3F4M9</accession>
<dbReference type="Gene3D" id="3.40.630.10">
    <property type="entry name" value="Zn peptidases"/>
    <property type="match status" value="1"/>
</dbReference>
<evidence type="ECO:0000256" key="7">
    <source>
        <dbReference type="ARBA" id="ARBA00022723"/>
    </source>
</evidence>
<keyword evidence="12" id="KW-1015">Disulfide bond</keyword>
<dbReference type="CDD" id="cd03860">
    <property type="entry name" value="M14_CP_A-B_like"/>
    <property type="match status" value="1"/>
</dbReference>
<dbReference type="InterPro" id="IPR000834">
    <property type="entry name" value="Peptidase_M14"/>
</dbReference>
<evidence type="ECO:0000256" key="2">
    <source>
        <dbReference type="ARBA" id="ARBA00004613"/>
    </source>
</evidence>
<evidence type="ECO:0000259" key="16">
    <source>
        <dbReference type="PROSITE" id="PS52035"/>
    </source>
</evidence>
<evidence type="ECO:0000256" key="4">
    <source>
        <dbReference type="ARBA" id="ARBA00022525"/>
    </source>
</evidence>
<comment type="function">
    <text evidence="13">Involved in the digestion of the blood meal.</text>
</comment>
<dbReference type="AlphaFoldDB" id="A0AAF3F4M9"/>
<evidence type="ECO:0000313" key="18">
    <source>
        <dbReference type="WBParaSite" id="MBELARI_LOCUS21556"/>
    </source>
</evidence>
<evidence type="ECO:0000256" key="14">
    <source>
        <dbReference type="PROSITE-ProRule" id="PRU01379"/>
    </source>
</evidence>
<evidence type="ECO:0000256" key="5">
    <source>
        <dbReference type="ARBA" id="ARBA00022645"/>
    </source>
</evidence>
<dbReference type="SMART" id="SM00631">
    <property type="entry name" value="Zn_pept"/>
    <property type="match status" value="1"/>
</dbReference>
<comment type="cofactor">
    <cofactor evidence="1">
        <name>Zn(2+)</name>
        <dbReference type="ChEBI" id="CHEBI:29105"/>
    </cofactor>
</comment>
<keyword evidence="4" id="KW-0964">Secreted</keyword>
<evidence type="ECO:0000256" key="10">
    <source>
        <dbReference type="ARBA" id="ARBA00022833"/>
    </source>
</evidence>
<protein>
    <submittedName>
        <fullName evidence="18">Peptidase M14 carboxypeptidase A domain-containing protein</fullName>
    </submittedName>
</protein>
<dbReference type="PROSITE" id="PS00132">
    <property type="entry name" value="CARBOXYPEPT_ZN_1"/>
    <property type="match status" value="1"/>
</dbReference>
<dbReference type="GO" id="GO:0008270">
    <property type="term" value="F:zinc ion binding"/>
    <property type="evidence" value="ECO:0007669"/>
    <property type="project" value="InterPro"/>
</dbReference>
<sequence length="443" mass="50627">MWLILLCLFLPITFANILRPERTSYSGYRLISFTTNKRAAQWLHYLEEYGFNYAENEESARILVDIFSEPSRFKKEAVVLVAPEFYGTFSDYLRVYGVTDMKVIKEDVQRDLEMAARYGAKRRVRRQLNKARDFKLDEYHSYDEMIDYMRKLSEENEHVELINVGISSEEKTLYGIKIFGDGKAGKPSVFVDAGVHAREWIAPAAALVVIDRLAAQYGNNDTISRVIDKFDWYIVPQTNPDGYEYSRTTDRLWRKTRSRNMTVNKWCVGADANRNWGYRWGGAGANRSPCSTVYAGSHPFSEPEIRGLKEYITWNIPQLTIYASLHSYGQVLLSPWGYTDEKPDNYQDQKTAATLAINAIKNTTGSYYTHGTISELMYPASGTSIDFMQNRGVPYIYGVELRPTDSANSFAFSLPPTFIESTGEEMLAALLALADYATVQKRL</sequence>
<comment type="subcellular location">
    <subcellularLocation>
        <location evidence="2">Secreted</location>
    </subcellularLocation>
</comment>
<dbReference type="FunFam" id="3.40.630.10:FF:000040">
    <property type="entry name" value="zinc carboxypeptidase"/>
    <property type="match status" value="1"/>
</dbReference>
<dbReference type="SUPFAM" id="SSF53187">
    <property type="entry name" value="Zn-dependent exopeptidases"/>
    <property type="match status" value="1"/>
</dbReference>
<evidence type="ECO:0000256" key="9">
    <source>
        <dbReference type="ARBA" id="ARBA00022801"/>
    </source>
</evidence>
<dbReference type="PROSITE" id="PS52035">
    <property type="entry name" value="PEPTIDASE_M14"/>
    <property type="match status" value="1"/>
</dbReference>
<keyword evidence="8 15" id="KW-0732">Signal</keyword>
<keyword evidence="9" id="KW-0378">Hydrolase</keyword>
<dbReference type="GO" id="GO:0006508">
    <property type="term" value="P:proteolysis"/>
    <property type="evidence" value="ECO:0007669"/>
    <property type="project" value="UniProtKB-KW"/>
</dbReference>
<dbReference type="PRINTS" id="PR00765">
    <property type="entry name" value="CRBOXYPTASEA"/>
</dbReference>
<dbReference type="InterPro" id="IPR057246">
    <property type="entry name" value="CARBOXYPEPT_ZN_1"/>
</dbReference>
<dbReference type="GO" id="GO:0004181">
    <property type="term" value="F:metallocarboxypeptidase activity"/>
    <property type="evidence" value="ECO:0007669"/>
    <property type="project" value="InterPro"/>
</dbReference>
<evidence type="ECO:0000256" key="12">
    <source>
        <dbReference type="ARBA" id="ARBA00023157"/>
    </source>
</evidence>
<reference evidence="18" key="1">
    <citation type="submission" date="2024-02" db="UniProtKB">
        <authorList>
            <consortium name="WormBaseParasite"/>
        </authorList>
    </citation>
    <scope>IDENTIFICATION</scope>
</reference>
<evidence type="ECO:0000256" key="3">
    <source>
        <dbReference type="ARBA" id="ARBA00005988"/>
    </source>
</evidence>
<evidence type="ECO:0000313" key="17">
    <source>
        <dbReference type="Proteomes" id="UP000887575"/>
    </source>
</evidence>
<dbReference type="GO" id="GO:0005615">
    <property type="term" value="C:extracellular space"/>
    <property type="evidence" value="ECO:0007669"/>
    <property type="project" value="TreeGrafter"/>
</dbReference>
<feature type="signal peptide" evidence="15">
    <location>
        <begin position="1"/>
        <end position="15"/>
    </location>
</feature>
<feature type="domain" description="Peptidase M14" evidence="16">
    <location>
        <begin position="138"/>
        <end position="437"/>
    </location>
</feature>
<keyword evidence="11" id="KW-0482">Metalloprotease</keyword>
<keyword evidence="6" id="KW-0645">Protease</keyword>
<organism evidence="17 18">
    <name type="scientific">Mesorhabditis belari</name>
    <dbReference type="NCBI Taxonomy" id="2138241"/>
    <lineage>
        <taxon>Eukaryota</taxon>
        <taxon>Metazoa</taxon>
        <taxon>Ecdysozoa</taxon>
        <taxon>Nematoda</taxon>
        <taxon>Chromadorea</taxon>
        <taxon>Rhabditida</taxon>
        <taxon>Rhabditina</taxon>
        <taxon>Rhabditomorpha</taxon>
        <taxon>Rhabditoidea</taxon>
        <taxon>Rhabditidae</taxon>
        <taxon>Mesorhabditinae</taxon>
        <taxon>Mesorhabditis</taxon>
    </lineage>
</organism>